<name>A0A6A6DQ30_9PEZI</name>
<dbReference type="SUPFAM" id="SSF51905">
    <property type="entry name" value="FAD/NAD(P)-binding domain"/>
    <property type="match status" value="1"/>
</dbReference>
<feature type="domain" description="FAD/NAD(P)-binding" evidence="3">
    <location>
        <begin position="95"/>
        <end position="164"/>
    </location>
</feature>
<dbReference type="InterPro" id="IPR023753">
    <property type="entry name" value="FAD/NAD-binding_dom"/>
</dbReference>
<sequence>MSSTPERYDTISIGSGEAGKYLCWTRASAGKRTAVIEHKWFGGSCPNYGKIGLLQASASGVDMSAVRERKRGMVKGLIEMHEDVFKGNGAELILGMGSLTHIELLELDQVPKHLVIPGGGYIGMEFAQAMRRFGAEVMREDEDAPSALADNLREAGVQFFTGTHLLVAGGRLANTENCGIDAACIALTPSGHVKVNEYLPTNVPGVFAVRDCAGFLHFTHFGSDDLRIGRGFLNNKRLLSFNKGRHGAARRTGIGYRLAKLPMAALLRTRTMDANQGFTKALVSASDDNILAMTAEPPYTSLVDLIVTYPTMCEGSVSLFGAVPPKA</sequence>
<dbReference type="InterPro" id="IPR016156">
    <property type="entry name" value="FAD/NAD-linked_Rdtase_dimer_sf"/>
</dbReference>
<protein>
    <submittedName>
        <fullName evidence="4">FAD/NAD(P)-binding domain-containing protein</fullName>
    </submittedName>
</protein>
<dbReference type="Pfam" id="PF07992">
    <property type="entry name" value="Pyr_redox_2"/>
    <property type="match status" value="2"/>
</dbReference>
<dbReference type="EMBL" id="ML994651">
    <property type="protein sequence ID" value="KAF2181694.1"/>
    <property type="molecule type" value="Genomic_DNA"/>
</dbReference>
<evidence type="ECO:0000313" key="5">
    <source>
        <dbReference type="Proteomes" id="UP000800200"/>
    </source>
</evidence>
<dbReference type="GO" id="GO:0003955">
    <property type="term" value="F:NAD(P)H dehydrogenase (quinone) activity"/>
    <property type="evidence" value="ECO:0007669"/>
    <property type="project" value="TreeGrafter"/>
</dbReference>
<dbReference type="SUPFAM" id="SSF55424">
    <property type="entry name" value="FAD/NAD-linked reductases, dimerisation (C-terminal) domain"/>
    <property type="match status" value="1"/>
</dbReference>
<evidence type="ECO:0000256" key="2">
    <source>
        <dbReference type="ARBA" id="ARBA00022827"/>
    </source>
</evidence>
<keyword evidence="5" id="KW-1185">Reference proteome</keyword>
<proteinExistence type="predicted"/>
<dbReference type="Gene3D" id="3.50.50.60">
    <property type="entry name" value="FAD/NAD(P)-binding domain"/>
    <property type="match status" value="3"/>
</dbReference>
<evidence type="ECO:0000313" key="4">
    <source>
        <dbReference type="EMBL" id="KAF2181694.1"/>
    </source>
</evidence>
<feature type="domain" description="FAD/NAD(P)-binding" evidence="3">
    <location>
        <begin position="165"/>
        <end position="214"/>
    </location>
</feature>
<keyword evidence="1" id="KW-0285">Flavoprotein</keyword>
<dbReference type="OrthoDB" id="361797at2759"/>
<dbReference type="InterPro" id="IPR036188">
    <property type="entry name" value="FAD/NAD-bd_sf"/>
</dbReference>
<dbReference type="GO" id="GO:0050660">
    <property type="term" value="F:flavin adenine dinucleotide binding"/>
    <property type="evidence" value="ECO:0007669"/>
    <property type="project" value="TreeGrafter"/>
</dbReference>
<dbReference type="Proteomes" id="UP000800200">
    <property type="component" value="Unassembled WGS sequence"/>
</dbReference>
<evidence type="ECO:0000256" key="1">
    <source>
        <dbReference type="ARBA" id="ARBA00022630"/>
    </source>
</evidence>
<keyword evidence="2" id="KW-0274">FAD</keyword>
<dbReference type="AlphaFoldDB" id="A0A6A6DQ30"/>
<reference evidence="4" key="1">
    <citation type="journal article" date="2020" name="Stud. Mycol.">
        <title>101 Dothideomycetes genomes: a test case for predicting lifestyles and emergence of pathogens.</title>
        <authorList>
            <person name="Haridas S."/>
            <person name="Albert R."/>
            <person name="Binder M."/>
            <person name="Bloem J."/>
            <person name="Labutti K."/>
            <person name="Salamov A."/>
            <person name="Andreopoulos B."/>
            <person name="Baker S."/>
            <person name="Barry K."/>
            <person name="Bills G."/>
            <person name="Bluhm B."/>
            <person name="Cannon C."/>
            <person name="Castanera R."/>
            <person name="Culley D."/>
            <person name="Daum C."/>
            <person name="Ezra D."/>
            <person name="Gonzalez J."/>
            <person name="Henrissat B."/>
            <person name="Kuo A."/>
            <person name="Liang C."/>
            <person name="Lipzen A."/>
            <person name="Lutzoni F."/>
            <person name="Magnuson J."/>
            <person name="Mondo S."/>
            <person name="Nolan M."/>
            <person name="Ohm R."/>
            <person name="Pangilinan J."/>
            <person name="Park H.-J."/>
            <person name="Ramirez L."/>
            <person name="Alfaro M."/>
            <person name="Sun H."/>
            <person name="Tritt A."/>
            <person name="Yoshinaga Y."/>
            <person name="Zwiers L.-H."/>
            <person name="Turgeon B."/>
            <person name="Goodwin S."/>
            <person name="Spatafora J."/>
            <person name="Crous P."/>
            <person name="Grigoriev I."/>
        </authorList>
    </citation>
    <scope>NUCLEOTIDE SEQUENCE</scope>
    <source>
        <strain evidence="4">CBS 207.26</strain>
    </source>
</reference>
<organism evidence="4 5">
    <name type="scientific">Zopfia rhizophila CBS 207.26</name>
    <dbReference type="NCBI Taxonomy" id="1314779"/>
    <lineage>
        <taxon>Eukaryota</taxon>
        <taxon>Fungi</taxon>
        <taxon>Dikarya</taxon>
        <taxon>Ascomycota</taxon>
        <taxon>Pezizomycotina</taxon>
        <taxon>Dothideomycetes</taxon>
        <taxon>Dothideomycetes incertae sedis</taxon>
        <taxon>Zopfiaceae</taxon>
        <taxon>Zopfia</taxon>
    </lineage>
</organism>
<dbReference type="PANTHER" id="PTHR43014:SF2">
    <property type="entry name" value="MERCURIC REDUCTASE"/>
    <property type="match status" value="1"/>
</dbReference>
<accession>A0A6A6DQ30</accession>
<evidence type="ECO:0000259" key="3">
    <source>
        <dbReference type="Pfam" id="PF07992"/>
    </source>
</evidence>
<dbReference type="PRINTS" id="PR00368">
    <property type="entry name" value="FADPNR"/>
</dbReference>
<gene>
    <name evidence="4" type="ORF">K469DRAFT_740639</name>
</gene>
<dbReference type="PANTHER" id="PTHR43014">
    <property type="entry name" value="MERCURIC REDUCTASE"/>
    <property type="match status" value="1"/>
</dbReference>